<feature type="region of interest" description="Disordered" evidence="1">
    <location>
        <begin position="1"/>
        <end position="51"/>
    </location>
</feature>
<reference evidence="2 3" key="1">
    <citation type="journal article" date="2009" name="Nature">
        <title>Evolution of pathogenicity and sexual reproduction in eight Candida genomes.</title>
        <authorList>
            <person name="Butler G."/>
            <person name="Rasmussen M.D."/>
            <person name="Lin M.F."/>
            <person name="Santos M.A."/>
            <person name="Sakthikumar S."/>
            <person name="Munro C.A."/>
            <person name="Rheinbay E."/>
            <person name="Grabherr M."/>
            <person name="Forche A."/>
            <person name="Reedy J.L."/>
            <person name="Agrafioti I."/>
            <person name="Arnaud M.B."/>
            <person name="Bates S."/>
            <person name="Brown A.J."/>
            <person name="Brunke S."/>
            <person name="Costanzo M.C."/>
            <person name="Fitzpatrick D.A."/>
            <person name="de Groot P.W."/>
            <person name="Harris D."/>
            <person name="Hoyer L.L."/>
            <person name="Hube B."/>
            <person name="Klis F.M."/>
            <person name="Kodira C."/>
            <person name="Lennard N."/>
            <person name="Logue M.E."/>
            <person name="Martin R."/>
            <person name="Neiman A.M."/>
            <person name="Nikolaou E."/>
            <person name="Quail M.A."/>
            <person name="Quinn J."/>
            <person name="Santos M.C."/>
            <person name="Schmitzberger F.F."/>
            <person name="Sherlock G."/>
            <person name="Shah P."/>
            <person name="Silverstein K.A."/>
            <person name="Skrzypek M.S."/>
            <person name="Soll D."/>
            <person name="Staggs R."/>
            <person name="Stansfield I."/>
            <person name="Stumpf M.P."/>
            <person name="Sudbery P.E."/>
            <person name="Srikantha T."/>
            <person name="Zeng Q."/>
            <person name="Berman J."/>
            <person name="Berriman M."/>
            <person name="Heitman J."/>
            <person name="Gow N.A."/>
            <person name="Lorenz M.C."/>
            <person name="Birren B.W."/>
            <person name="Kellis M."/>
            <person name="Cuomo C.A."/>
        </authorList>
    </citation>
    <scope>NUCLEOTIDE SEQUENCE [LARGE SCALE GENOMIC DNA]</scope>
    <source>
        <strain evidence="2 3">ATCC 42720</strain>
    </source>
</reference>
<feature type="compositionally biased region" description="Low complexity" evidence="1">
    <location>
        <begin position="159"/>
        <end position="193"/>
    </location>
</feature>
<feature type="region of interest" description="Disordered" evidence="1">
    <location>
        <begin position="145"/>
        <end position="249"/>
    </location>
</feature>
<evidence type="ECO:0000313" key="3">
    <source>
        <dbReference type="Proteomes" id="UP000007703"/>
    </source>
</evidence>
<evidence type="ECO:0000313" key="2">
    <source>
        <dbReference type="EMBL" id="EEQ38008.1"/>
    </source>
</evidence>
<organism evidence="2 3">
    <name type="scientific">Clavispora lusitaniae (strain ATCC 42720)</name>
    <name type="common">Yeast</name>
    <name type="synonym">Candida lusitaniae</name>
    <dbReference type="NCBI Taxonomy" id="306902"/>
    <lineage>
        <taxon>Eukaryota</taxon>
        <taxon>Fungi</taxon>
        <taxon>Dikarya</taxon>
        <taxon>Ascomycota</taxon>
        <taxon>Saccharomycotina</taxon>
        <taxon>Pichiomycetes</taxon>
        <taxon>Metschnikowiaceae</taxon>
        <taxon>Clavispora</taxon>
    </lineage>
</organism>
<dbReference type="VEuPathDB" id="FungiDB:CLUG_02132"/>
<dbReference type="KEGG" id="clu:CLUG_02132"/>
<gene>
    <name evidence="2" type="ORF">CLUG_02132</name>
</gene>
<dbReference type="EMBL" id="CH408077">
    <property type="protein sequence ID" value="EEQ38008.1"/>
    <property type="molecule type" value="Genomic_DNA"/>
</dbReference>
<protein>
    <submittedName>
        <fullName evidence="2">Uncharacterized protein</fullName>
    </submittedName>
</protein>
<feature type="compositionally biased region" description="Low complexity" evidence="1">
    <location>
        <begin position="605"/>
        <end position="615"/>
    </location>
</feature>
<feature type="compositionally biased region" description="Low complexity" evidence="1">
    <location>
        <begin position="223"/>
        <end position="249"/>
    </location>
</feature>
<proteinExistence type="predicted"/>
<feature type="region of interest" description="Disordered" evidence="1">
    <location>
        <begin position="605"/>
        <end position="632"/>
    </location>
</feature>
<dbReference type="Proteomes" id="UP000007703">
    <property type="component" value="Unassembled WGS sequence"/>
</dbReference>
<evidence type="ECO:0000256" key="1">
    <source>
        <dbReference type="SAM" id="MobiDB-lite"/>
    </source>
</evidence>
<dbReference type="STRING" id="306902.C4Y1Q0"/>
<feature type="region of interest" description="Disordered" evidence="1">
    <location>
        <begin position="485"/>
        <end position="506"/>
    </location>
</feature>
<dbReference type="InParanoid" id="C4Y1Q0"/>
<dbReference type="HOGENOM" id="CLU_432758_0_0_1"/>
<feature type="compositionally biased region" description="Low complexity" evidence="1">
    <location>
        <begin position="28"/>
        <end position="51"/>
    </location>
</feature>
<dbReference type="GeneID" id="8498816"/>
<accession>C4Y1Q0</accession>
<sequence>MPDSPAVKHERRSSSVAHFQFAPPTAPTAPTATAPTAPTAPTEPYTAPTAPYTAPSTVFDLAESPAVPLLPPQSAPMSFAECEPMPQAASAPPDYHAQPADFHTSLLGGQWFLDSEQVPFKAHAARTHTKNVSISSYFDTVHLHDSEPLPLGPSQASVGPSQASAGPSQAPAGMTSSSSALAGAEAAQASEAGEAGGAGEAIGGPGRHELSGSGLDVSGTGLDVSASVPSSVPSSVPVSASVPGPGPDSVSPDLQRLLWQIRAVDAFNFNTYLLALLRAEGAAVPLDAFYNLLYNDRALDRCMEVRACDRVDRRSAPGRFARSVRHLRAGVGGVRAARDASSSISRAPTSARCKFASINIHEVRRSFLALKLLTTTLVVVENPGCERRGHHPAPHHLQGVLFLVPDAHGQVPHAAARRRPQHRDGPLQVGQVAQARVPAAPGQAPRPPRRVQVQLLGGGVERGHRGPRDACAVRTRLAAAPGACAEAGAERGGRGGGPGPSGTRRGRVAQLRRCEQAATSSISSISSISPSVSTASDVAALLGHGRARAPPPLSLRAGVRAPRARREPSLLACDSARGASAHDGAGARARGERVVFRCAHRRARPAAVRPVGAAPRAPPRRGGGARRPCPCP</sequence>
<feature type="compositionally biased region" description="Gly residues" evidence="1">
    <location>
        <begin position="194"/>
        <end position="205"/>
    </location>
</feature>
<dbReference type="AlphaFoldDB" id="C4Y1Q0"/>
<name>C4Y1Q0_CLAL4</name>